<evidence type="ECO:0008006" key="2">
    <source>
        <dbReference type="Google" id="ProtNLM"/>
    </source>
</evidence>
<organism evidence="1">
    <name type="scientific">Streptomyces althioticus</name>
    <dbReference type="NCBI Taxonomy" id="83380"/>
    <lineage>
        <taxon>Bacteria</taxon>
        <taxon>Bacillati</taxon>
        <taxon>Actinomycetota</taxon>
        <taxon>Actinomycetes</taxon>
        <taxon>Kitasatosporales</taxon>
        <taxon>Streptomycetaceae</taxon>
        <taxon>Streptomyces</taxon>
        <taxon>Streptomyces althioticus group</taxon>
    </lineage>
</organism>
<reference evidence="1" key="1">
    <citation type="submission" date="2022-10" db="EMBL/GenBank/DDBJ databases">
        <title>The complete genomes of actinobacterial strains from the NBC collection.</title>
        <authorList>
            <person name="Joergensen T.S."/>
            <person name="Alvarez Arevalo M."/>
            <person name="Sterndorff E.B."/>
            <person name="Faurdal D."/>
            <person name="Vuksanovic O."/>
            <person name="Mourched A.-S."/>
            <person name="Charusanti P."/>
            <person name="Shaw S."/>
            <person name="Blin K."/>
            <person name="Weber T."/>
        </authorList>
    </citation>
    <scope>NUCLEOTIDE SEQUENCE [LARGE SCALE GENOMIC DNA]</scope>
    <source>
        <strain evidence="1">NBC 01686</strain>
    </source>
</reference>
<accession>A0ABZ1Y200</accession>
<evidence type="ECO:0000313" key="1">
    <source>
        <dbReference type="EMBL" id="WUU52502.1"/>
    </source>
</evidence>
<proteinExistence type="predicted"/>
<protein>
    <recommendedName>
        <fullName evidence="2">IS630 family transposase</fullName>
    </recommendedName>
</protein>
<name>A0ABZ1Y200_9ACTN</name>
<gene>
    <name evidence="1" type="ORF">OIE82_04865</name>
</gene>
<dbReference type="EMBL" id="CP109207">
    <property type="protein sequence ID" value="WUU52502.1"/>
    <property type="molecule type" value="Genomic_DNA"/>
</dbReference>
<dbReference type="RefSeq" id="WP_371232222.1">
    <property type="nucleotide sequence ID" value="NZ_CP109207.1"/>
</dbReference>
<sequence length="51" mass="5807">MAKVDEPVLVEEKTGSPWRSERFANRVRARHATVHALLEAGHSRRSIGRQL</sequence>